<dbReference type="Proteomes" id="UP000279673">
    <property type="component" value="Unassembled WGS sequence"/>
</dbReference>
<feature type="transmembrane region" description="Helical" evidence="6">
    <location>
        <begin position="193"/>
        <end position="213"/>
    </location>
</feature>
<organism evidence="7 8">
    <name type="scientific">Paenirhodobacter hankyongi</name>
    <dbReference type="NCBI Taxonomy" id="2294033"/>
    <lineage>
        <taxon>Bacteria</taxon>
        <taxon>Pseudomonadati</taxon>
        <taxon>Pseudomonadota</taxon>
        <taxon>Alphaproteobacteria</taxon>
        <taxon>Rhodobacterales</taxon>
        <taxon>Rhodobacter group</taxon>
        <taxon>Paenirhodobacter</taxon>
    </lineage>
</organism>
<keyword evidence="5" id="KW-0479">Metal-binding</keyword>
<dbReference type="AlphaFoldDB" id="A0A421BTT5"/>
<keyword evidence="4 6" id="KW-0472">Membrane</keyword>
<dbReference type="InterPro" id="IPR004254">
    <property type="entry name" value="AdipoR/HlyIII-related"/>
</dbReference>
<evidence type="ECO:0000256" key="5">
    <source>
        <dbReference type="PIRSR" id="PIRSR604254-1"/>
    </source>
</evidence>
<evidence type="ECO:0000256" key="3">
    <source>
        <dbReference type="ARBA" id="ARBA00022989"/>
    </source>
</evidence>
<feature type="transmembrane region" description="Helical" evidence="6">
    <location>
        <begin position="109"/>
        <end position="129"/>
    </location>
</feature>
<proteinExistence type="predicted"/>
<dbReference type="PANTHER" id="PTHR20855:SF3">
    <property type="entry name" value="LD03007P"/>
    <property type="match status" value="1"/>
</dbReference>
<evidence type="ECO:0000256" key="4">
    <source>
        <dbReference type="ARBA" id="ARBA00023136"/>
    </source>
</evidence>
<dbReference type="PANTHER" id="PTHR20855">
    <property type="entry name" value="ADIPOR/PROGESTIN RECEPTOR-RELATED"/>
    <property type="match status" value="1"/>
</dbReference>
<name>A0A421BTT5_9RHOB</name>
<dbReference type="GO" id="GO:0016020">
    <property type="term" value="C:membrane"/>
    <property type="evidence" value="ECO:0007669"/>
    <property type="project" value="UniProtKB-SubCell"/>
</dbReference>
<feature type="transmembrane region" description="Helical" evidence="6">
    <location>
        <begin position="46"/>
        <end position="65"/>
    </location>
</feature>
<keyword evidence="2 6" id="KW-0812">Transmembrane</keyword>
<dbReference type="EMBL" id="RCHI01000003">
    <property type="protein sequence ID" value="RLL71720.1"/>
    <property type="molecule type" value="Genomic_DNA"/>
</dbReference>
<evidence type="ECO:0000313" key="7">
    <source>
        <dbReference type="EMBL" id="RLL71720.1"/>
    </source>
</evidence>
<comment type="subcellular location">
    <subcellularLocation>
        <location evidence="1">Membrane</location>
        <topology evidence="1">Multi-pass membrane protein</topology>
    </subcellularLocation>
</comment>
<feature type="transmembrane region" description="Helical" evidence="6">
    <location>
        <begin position="161"/>
        <end position="181"/>
    </location>
</feature>
<comment type="caution">
    <text evidence="7">The sequence shown here is derived from an EMBL/GenBank/DDBJ whole genome shotgun (WGS) entry which is preliminary data.</text>
</comment>
<dbReference type="GO" id="GO:0046872">
    <property type="term" value="F:metal ion binding"/>
    <property type="evidence" value="ECO:0007669"/>
    <property type="project" value="UniProtKB-KW"/>
</dbReference>
<feature type="transmembrane region" description="Helical" evidence="6">
    <location>
        <begin position="85"/>
        <end position="103"/>
    </location>
</feature>
<evidence type="ECO:0000256" key="6">
    <source>
        <dbReference type="SAM" id="Phobius"/>
    </source>
</evidence>
<feature type="transmembrane region" description="Helical" evidence="6">
    <location>
        <begin position="21"/>
        <end position="40"/>
    </location>
</feature>
<reference evidence="7 8" key="1">
    <citation type="submission" date="2018-10" db="EMBL/GenBank/DDBJ databases">
        <title>Rhodobacter sp . BO-81.</title>
        <authorList>
            <person name="Im W.T."/>
        </authorList>
    </citation>
    <scope>NUCLEOTIDE SEQUENCE [LARGE SCALE GENOMIC DNA]</scope>
    <source>
        <strain evidence="7 8">BO-81</strain>
    </source>
</reference>
<sequence>MTRHTLAHSFAEHFADGVMHVLGVIAAVAGVSALIVWAALTAEPGRIWPLVVYAVGLLASFGFSAGYNMTLHAKTRAVLRRFDHAAIYLLIAGTYTPMALIGLGGRAGLWLTAAIWALAALGMVMKLGFFHRFERAGFVLYLAMGWLGIVAIWPLLQALPLAVLILLGAGGLIYTLGTIFYQLDRIPFSRAIWHGHVLAAAAVHYAAVLLVAAH</sequence>
<dbReference type="Pfam" id="PF03006">
    <property type="entry name" value="HlyIII"/>
    <property type="match status" value="1"/>
</dbReference>
<keyword evidence="5" id="KW-0862">Zinc</keyword>
<accession>A0A421BTT5</accession>
<protein>
    <submittedName>
        <fullName evidence="7">Hemolysin III family protein</fullName>
    </submittedName>
</protein>
<keyword evidence="3 6" id="KW-1133">Transmembrane helix</keyword>
<keyword evidence="8" id="KW-1185">Reference proteome</keyword>
<evidence type="ECO:0000256" key="1">
    <source>
        <dbReference type="ARBA" id="ARBA00004141"/>
    </source>
</evidence>
<evidence type="ECO:0000313" key="8">
    <source>
        <dbReference type="Proteomes" id="UP000279673"/>
    </source>
</evidence>
<evidence type="ECO:0000256" key="2">
    <source>
        <dbReference type="ARBA" id="ARBA00022692"/>
    </source>
</evidence>
<gene>
    <name evidence="7" type="ORF">DYS74_03660</name>
</gene>
<feature type="binding site" evidence="5">
    <location>
        <position position="194"/>
    </location>
    <ligand>
        <name>Zn(2+)</name>
        <dbReference type="ChEBI" id="CHEBI:29105"/>
    </ligand>
</feature>
<dbReference type="RefSeq" id="WP_121531048.1">
    <property type="nucleotide sequence ID" value="NZ_RCHI01000003.1"/>
</dbReference>
<feature type="transmembrane region" description="Helical" evidence="6">
    <location>
        <begin position="136"/>
        <end position="155"/>
    </location>
</feature>